<name>A0A8H6CB11_9LECA</name>
<dbReference type="RefSeq" id="XP_037149316.1">
    <property type="nucleotide sequence ID" value="XM_037294628.1"/>
</dbReference>
<reference evidence="1 2" key="1">
    <citation type="journal article" date="2020" name="Genomics">
        <title>Complete, high-quality genomes from long-read metagenomic sequencing of two wolf lichen thalli reveals enigmatic genome architecture.</title>
        <authorList>
            <person name="McKenzie S.K."/>
            <person name="Walston R.F."/>
            <person name="Allen J.L."/>
        </authorList>
    </citation>
    <scope>NUCLEOTIDE SEQUENCE [LARGE SCALE GENOMIC DNA]</scope>
    <source>
        <strain evidence="1">WasteWater1</strain>
    </source>
</reference>
<dbReference type="Gene3D" id="1.10.20.10">
    <property type="entry name" value="Histone, subunit A"/>
    <property type="match status" value="1"/>
</dbReference>
<dbReference type="AlphaFoldDB" id="A0A8H6CB11"/>
<sequence length="106" mass="12157">MASKRLYPRSTIKKIVKAHSNRSLSKNADVLRQDSPWIDFENRDFNEFEKRSIRQVSYIAERVDESVVLGALSSRIKVILLAYGQDSLTTNPAGMTRLTINDQAWE</sequence>
<evidence type="ECO:0000313" key="2">
    <source>
        <dbReference type="Proteomes" id="UP000593566"/>
    </source>
</evidence>
<evidence type="ECO:0000313" key="1">
    <source>
        <dbReference type="EMBL" id="KAF6219881.1"/>
    </source>
</evidence>
<keyword evidence="2" id="KW-1185">Reference proteome</keyword>
<dbReference type="Proteomes" id="UP000593566">
    <property type="component" value="Unassembled WGS sequence"/>
</dbReference>
<accession>A0A8H6CB11</accession>
<comment type="caution">
    <text evidence="1">The sequence shown here is derived from an EMBL/GenBank/DDBJ whole genome shotgun (WGS) entry which is preliminary data.</text>
</comment>
<organism evidence="1 2">
    <name type="scientific">Letharia lupina</name>
    <dbReference type="NCBI Taxonomy" id="560253"/>
    <lineage>
        <taxon>Eukaryota</taxon>
        <taxon>Fungi</taxon>
        <taxon>Dikarya</taxon>
        <taxon>Ascomycota</taxon>
        <taxon>Pezizomycotina</taxon>
        <taxon>Lecanoromycetes</taxon>
        <taxon>OSLEUM clade</taxon>
        <taxon>Lecanoromycetidae</taxon>
        <taxon>Lecanorales</taxon>
        <taxon>Lecanorineae</taxon>
        <taxon>Parmeliaceae</taxon>
        <taxon>Letharia</taxon>
    </lineage>
</organism>
<protein>
    <submittedName>
        <fullName evidence="1">Uncharacterized protein</fullName>
    </submittedName>
</protein>
<proteinExistence type="predicted"/>
<dbReference type="GO" id="GO:0046982">
    <property type="term" value="F:protein heterodimerization activity"/>
    <property type="evidence" value="ECO:0007669"/>
    <property type="project" value="InterPro"/>
</dbReference>
<dbReference type="GeneID" id="59332117"/>
<dbReference type="EMBL" id="JACCJB010000018">
    <property type="protein sequence ID" value="KAF6219881.1"/>
    <property type="molecule type" value="Genomic_DNA"/>
</dbReference>
<gene>
    <name evidence="1" type="ORF">HO133_003706</name>
</gene>
<dbReference type="InterPro" id="IPR009072">
    <property type="entry name" value="Histone-fold"/>
</dbReference>